<feature type="transmembrane region" description="Helical" evidence="1">
    <location>
        <begin position="82"/>
        <end position="107"/>
    </location>
</feature>
<dbReference type="AlphaFoldDB" id="A0A1H3VTB0"/>
<gene>
    <name evidence="2" type="ORF">SAMN05660964_00248</name>
</gene>
<proteinExistence type="predicted"/>
<evidence type="ECO:0000313" key="2">
    <source>
        <dbReference type="EMBL" id="SDZ78006.1"/>
    </source>
</evidence>
<dbReference type="RefSeq" id="WP_093064553.1">
    <property type="nucleotide sequence ID" value="NZ_FNQP01000001.1"/>
</dbReference>
<dbReference type="STRING" id="525918.SAMN05660964_00248"/>
<keyword evidence="1" id="KW-0812">Transmembrane</keyword>
<dbReference type="EMBL" id="FNQP01000001">
    <property type="protein sequence ID" value="SDZ78006.1"/>
    <property type="molecule type" value="Genomic_DNA"/>
</dbReference>
<evidence type="ECO:0000256" key="1">
    <source>
        <dbReference type="SAM" id="Phobius"/>
    </source>
</evidence>
<reference evidence="2 3" key="1">
    <citation type="submission" date="2016-10" db="EMBL/GenBank/DDBJ databases">
        <authorList>
            <person name="de Groot N.N."/>
        </authorList>
    </citation>
    <scope>NUCLEOTIDE SEQUENCE [LARGE SCALE GENOMIC DNA]</scope>
    <source>
        <strain evidence="2 3">DSM 21228</strain>
    </source>
</reference>
<feature type="transmembrane region" description="Helical" evidence="1">
    <location>
        <begin position="138"/>
        <end position="164"/>
    </location>
</feature>
<dbReference type="Pfam" id="PF17319">
    <property type="entry name" value="DUF5362"/>
    <property type="match status" value="1"/>
</dbReference>
<dbReference type="Proteomes" id="UP000199397">
    <property type="component" value="Unassembled WGS sequence"/>
</dbReference>
<sequence length="169" mass="17575">MSVQEAFATPRAAVRDVAGGTGVMTDQIISAMQKTRPWVLFLAILGFIGTAFTVLAAVPMMMGGAMMGNMEGVDADIAPFGSGMMIGMGVLYLVIGVIYFMASLYLLRYASAIKRLTSSLSVADLETALSQQASFWKLIGILALVSIVLMVVALVAGIGGAMIVGNSGI</sequence>
<keyword evidence="1" id="KW-0472">Membrane</keyword>
<dbReference type="OrthoDB" id="5625314at2"/>
<evidence type="ECO:0000313" key="3">
    <source>
        <dbReference type="Proteomes" id="UP000199397"/>
    </source>
</evidence>
<feature type="transmembrane region" description="Helical" evidence="1">
    <location>
        <begin position="38"/>
        <end position="62"/>
    </location>
</feature>
<organism evidence="2 3">
    <name type="scientific">Thiothrix caldifontis</name>
    <dbReference type="NCBI Taxonomy" id="525918"/>
    <lineage>
        <taxon>Bacteria</taxon>
        <taxon>Pseudomonadati</taxon>
        <taxon>Pseudomonadota</taxon>
        <taxon>Gammaproteobacteria</taxon>
        <taxon>Thiotrichales</taxon>
        <taxon>Thiotrichaceae</taxon>
        <taxon>Thiothrix</taxon>
    </lineage>
</organism>
<keyword evidence="3" id="KW-1185">Reference proteome</keyword>
<accession>A0A1H3VTB0</accession>
<protein>
    <submittedName>
        <fullName evidence="2">Uncharacterized protein</fullName>
    </submittedName>
</protein>
<keyword evidence="1" id="KW-1133">Transmembrane helix</keyword>
<dbReference type="InterPro" id="IPR035287">
    <property type="entry name" value="DUF5362"/>
</dbReference>
<name>A0A1H3VTB0_9GAMM</name>